<evidence type="ECO:0000256" key="3">
    <source>
        <dbReference type="ARBA" id="ARBA00022722"/>
    </source>
</evidence>
<protein>
    <recommendedName>
        <fullName evidence="10">Type I restriction enzyme endonuclease subunit</fullName>
        <shortName evidence="10">R protein</shortName>
        <ecNumber evidence="10">3.1.21.3</ecNumber>
    </recommendedName>
</protein>
<dbReference type="GO" id="GO:0009035">
    <property type="term" value="F:type I site-specific deoxyribonuclease activity"/>
    <property type="evidence" value="ECO:0007669"/>
    <property type="project" value="UniProtKB-EC"/>
</dbReference>
<evidence type="ECO:0000256" key="8">
    <source>
        <dbReference type="ARBA" id="ARBA00022840"/>
    </source>
</evidence>
<dbReference type="Gene3D" id="3.90.1570.50">
    <property type="match status" value="1"/>
</dbReference>
<organism evidence="12 13">
    <name type="scientific">Brevifollis gellanilyticus</name>
    <dbReference type="NCBI Taxonomy" id="748831"/>
    <lineage>
        <taxon>Bacteria</taxon>
        <taxon>Pseudomonadati</taxon>
        <taxon>Verrucomicrobiota</taxon>
        <taxon>Verrucomicrobiia</taxon>
        <taxon>Verrucomicrobiales</taxon>
        <taxon>Verrucomicrobiaceae</taxon>
    </lineage>
</organism>
<dbReference type="InterPro" id="IPR007409">
    <property type="entry name" value="Restrct_endonuc_type1_HsdR_N"/>
</dbReference>
<dbReference type="Pfam" id="PF11867">
    <property type="entry name" value="T1RH-like_C"/>
    <property type="match status" value="1"/>
</dbReference>
<dbReference type="InterPro" id="IPR027417">
    <property type="entry name" value="P-loop_NTPase"/>
</dbReference>
<evidence type="ECO:0000256" key="9">
    <source>
        <dbReference type="ARBA" id="ARBA00023125"/>
    </source>
</evidence>
<dbReference type="RefSeq" id="WP_146855220.1">
    <property type="nucleotide sequence ID" value="NZ_BKAG01000061.1"/>
</dbReference>
<reference evidence="12 13" key="1">
    <citation type="submission" date="2019-07" db="EMBL/GenBank/DDBJ databases">
        <title>Whole genome shotgun sequence of Brevifollis gellanilyticus NBRC 108608.</title>
        <authorList>
            <person name="Hosoyama A."/>
            <person name="Uohara A."/>
            <person name="Ohji S."/>
            <person name="Ichikawa N."/>
        </authorList>
    </citation>
    <scope>NUCLEOTIDE SEQUENCE [LARGE SCALE GENOMIC DNA]</scope>
    <source>
        <strain evidence="12 13">NBRC 108608</strain>
    </source>
</reference>
<dbReference type="GO" id="GO:0009307">
    <property type="term" value="P:DNA restriction-modification system"/>
    <property type="evidence" value="ECO:0007669"/>
    <property type="project" value="UniProtKB-KW"/>
</dbReference>
<accession>A0A512MHR0</accession>
<dbReference type="CDD" id="cd18800">
    <property type="entry name" value="SF2_C_EcoR124I-like"/>
    <property type="match status" value="1"/>
</dbReference>
<evidence type="ECO:0000256" key="1">
    <source>
        <dbReference type="ARBA" id="ARBA00000851"/>
    </source>
</evidence>
<evidence type="ECO:0000259" key="11">
    <source>
        <dbReference type="SMART" id="SM00487"/>
    </source>
</evidence>
<comment type="similarity">
    <text evidence="2 10">Belongs to the HsdR family.</text>
</comment>
<dbReference type="OrthoDB" id="9758243at2"/>
<dbReference type="SMART" id="SM00487">
    <property type="entry name" value="DEXDc"/>
    <property type="match status" value="1"/>
</dbReference>
<comment type="catalytic activity">
    <reaction evidence="1 10">
        <text>Endonucleolytic cleavage of DNA to give random double-stranded fragments with terminal 5'-phosphates, ATP is simultaneously hydrolyzed.</text>
        <dbReference type="EC" id="3.1.21.3"/>
    </reaction>
</comment>
<evidence type="ECO:0000256" key="5">
    <source>
        <dbReference type="ARBA" id="ARBA00022747"/>
    </source>
</evidence>
<dbReference type="Gene3D" id="3.40.50.300">
    <property type="entry name" value="P-loop containing nucleotide triphosphate hydrolases"/>
    <property type="match status" value="2"/>
</dbReference>
<dbReference type="InterPro" id="IPR051268">
    <property type="entry name" value="Type-I_R_enzyme_R_subunit"/>
</dbReference>
<dbReference type="InterPro" id="IPR021810">
    <property type="entry name" value="T1RH-like_C"/>
</dbReference>
<evidence type="ECO:0000256" key="10">
    <source>
        <dbReference type="RuleBase" id="RU364115"/>
    </source>
</evidence>
<name>A0A512MHR0_9BACT</name>
<dbReference type="Pfam" id="PF22679">
    <property type="entry name" value="T1R_D3-like"/>
    <property type="match status" value="1"/>
</dbReference>
<dbReference type="Pfam" id="PF18766">
    <property type="entry name" value="SWI2_SNF2"/>
    <property type="match status" value="1"/>
</dbReference>
<evidence type="ECO:0000256" key="6">
    <source>
        <dbReference type="ARBA" id="ARBA00022759"/>
    </source>
</evidence>
<dbReference type="CDD" id="cd22332">
    <property type="entry name" value="HsdR_N"/>
    <property type="match status" value="1"/>
</dbReference>
<keyword evidence="4 10" id="KW-0547">Nucleotide-binding</keyword>
<comment type="function">
    <text evidence="10">Subunit R is required for both nuclease and ATPase activities, but not for modification.</text>
</comment>
<dbReference type="EMBL" id="BKAG01000061">
    <property type="protein sequence ID" value="GEP45871.1"/>
    <property type="molecule type" value="Genomic_DNA"/>
</dbReference>
<dbReference type="InterPro" id="IPR014001">
    <property type="entry name" value="Helicase_ATP-bd"/>
</dbReference>
<dbReference type="PANTHER" id="PTHR30195">
    <property type="entry name" value="TYPE I SITE-SPECIFIC DEOXYRIBONUCLEASE PROTEIN SUBUNIT M AND R"/>
    <property type="match status" value="1"/>
</dbReference>
<keyword evidence="3" id="KW-0540">Nuclease</keyword>
<dbReference type="InterPro" id="IPR040980">
    <property type="entry name" value="SWI2_SNF2"/>
</dbReference>
<evidence type="ECO:0000256" key="2">
    <source>
        <dbReference type="ARBA" id="ARBA00008598"/>
    </source>
</evidence>
<comment type="caution">
    <text evidence="12">The sequence shown here is derived from an EMBL/GenBank/DDBJ whole genome shotgun (WGS) entry which is preliminary data.</text>
</comment>
<sequence>MAYTDINSEDRLVQQTFAEHLEGVLGWDSVYAYKAETFGAEGTLGREDTREVVLTRDLRAALVKLNAALPDKAIDEAVSKMTRHDFSRSLLQHNQEFHGFIRDGVPVDYKDEKGHPRSARARVIDFADVTNNRFLAVRELCLTGLRAPSYNRRADLVCFVNGLPLVFIELKAVYRNIRAGFDGNLSDYMDEHVVGHAFHHNAFLIVSNGDNARYGSITSGWDHFAEWKRNDEKDKGKVNAQVLLDGMLAKDRLLDLVENFILFDASKAGKTRKVVARNHQVLGVNLAVESVMRQEVLKKEFPERRKVTYAAMKKPMRASDWTSTSEALLRTDGVLAEQAPADMPLVQRAHPELGRLGVFWHTQGSGKSYSMAFFTEKVRRKLKGAFTFVIMTDRDDLDSQIYRTFGGCGVIDPKKTPRASSGKELKTLLGENHAYIFTLIHKFNQEVDAREPYSERDDIIVISDEAHRTQAGKFARNMRQALPNAAFLGFTGTPLFKNDHLTKRIFGGYVSRYDFKRSEEDGATVKLVYENRGEKLGVAKLDLNDRIAEVIEQSNLDEDQQAHLENLLGKDYEVITAPDRLEKIAKDFVDHCSARWQAGKSMLVCIDKITCGRMFNMITPHWQAKTLEVKAAAESEPDADRRDVLNAKARWMEETIIEIQISEQQGEVKDFKKWGVDIIPHRERMKKGFEVGEETLSMEDAFKTPSHPFRVVIVCAMWLTGFDVESLSTLYIDKPMKAHTLMQAIARANRRCEGKDFGLIVDYNGMLKSLRAALAQYALGDDEEGGGGGGGGEEIVAPIEERVRALNEAIVATEAHLLGLGFDATKLIGAKGFTKTGLLADAVNAVYKSKESKQRFEIMARQVFLRFKALIMEEAIHAFAERHDNLEAIYKKLEERRDMSDVTGVLKELHLIVNEAIRAQAPGDDQTEAKTYDLSKIDMEKLRDEFAQKIKHKAIVVEDLRALIERKLALMMRANPQRMDYHRKYSEIVADYNREKDRVTIEDTFARLADLLSSLNEEQRRAAEEGLTEEELAIYDLMKKDKLTKRQRETVKEASKHLLARVLEVLALRHDWTAKETTKADVEQLIQVEVFSLLPDPPFDEDEKLALAGKVYQHVFQQSSSGVRGGKAA</sequence>
<dbReference type="PANTHER" id="PTHR30195:SF15">
    <property type="entry name" value="TYPE I RESTRICTION ENZYME HINDI ENDONUCLEASE SUBUNIT"/>
    <property type="match status" value="1"/>
</dbReference>
<proteinExistence type="inferred from homology"/>
<keyword evidence="8 10" id="KW-0067">ATP-binding</keyword>
<dbReference type="InterPro" id="IPR055180">
    <property type="entry name" value="HsdR_RecA-like_helicase_dom_2"/>
</dbReference>
<dbReference type="GO" id="GO:0005524">
    <property type="term" value="F:ATP binding"/>
    <property type="evidence" value="ECO:0007669"/>
    <property type="project" value="UniProtKB-KW"/>
</dbReference>
<dbReference type="Proteomes" id="UP000321577">
    <property type="component" value="Unassembled WGS sequence"/>
</dbReference>
<dbReference type="SUPFAM" id="SSF52540">
    <property type="entry name" value="P-loop containing nucleoside triphosphate hydrolases"/>
    <property type="match status" value="2"/>
</dbReference>
<keyword evidence="7 10" id="KW-0378">Hydrolase</keyword>
<evidence type="ECO:0000313" key="13">
    <source>
        <dbReference type="Proteomes" id="UP000321577"/>
    </source>
</evidence>
<keyword evidence="5 10" id="KW-0680">Restriction system</keyword>
<keyword evidence="9 10" id="KW-0238">DNA-binding</keyword>
<dbReference type="InterPro" id="IPR004473">
    <property type="entry name" value="Restrct_endonuc_typeI_HsdR"/>
</dbReference>
<feature type="domain" description="Helicase ATP-binding" evidence="11">
    <location>
        <begin position="300"/>
        <end position="531"/>
    </location>
</feature>
<keyword evidence="6" id="KW-0255">Endonuclease</keyword>
<dbReference type="EC" id="3.1.21.3" evidence="10"/>
<dbReference type="GO" id="GO:0003677">
    <property type="term" value="F:DNA binding"/>
    <property type="evidence" value="ECO:0007669"/>
    <property type="project" value="UniProtKB-KW"/>
</dbReference>
<evidence type="ECO:0000256" key="7">
    <source>
        <dbReference type="ARBA" id="ARBA00022801"/>
    </source>
</evidence>
<dbReference type="NCBIfam" id="TIGR00348">
    <property type="entry name" value="hsdR"/>
    <property type="match status" value="1"/>
</dbReference>
<comment type="subunit">
    <text evidence="10">The type I restriction/modification system is composed of three polypeptides R, M and S.</text>
</comment>
<evidence type="ECO:0000313" key="12">
    <source>
        <dbReference type="EMBL" id="GEP45871.1"/>
    </source>
</evidence>
<keyword evidence="13" id="KW-1185">Reference proteome</keyword>
<gene>
    <name evidence="12" type="primary">hsdR</name>
    <name evidence="12" type="ORF">BGE01nite_51620</name>
</gene>
<dbReference type="AlphaFoldDB" id="A0A512MHR0"/>
<dbReference type="Pfam" id="PF04313">
    <property type="entry name" value="HSDR_N"/>
    <property type="match status" value="1"/>
</dbReference>
<evidence type="ECO:0000256" key="4">
    <source>
        <dbReference type="ARBA" id="ARBA00022741"/>
    </source>
</evidence>